<keyword evidence="2 7" id="KW-0699">rRNA-binding</keyword>
<dbReference type="CDD" id="cd00432">
    <property type="entry name" value="Ribosomal_L18_L5e"/>
    <property type="match status" value="1"/>
</dbReference>
<dbReference type="STRING" id="69896.S284_01530"/>
<evidence type="ECO:0000256" key="5">
    <source>
        <dbReference type="ARBA" id="ARBA00023274"/>
    </source>
</evidence>
<evidence type="ECO:0000256" key="2">
    <source>
        <dbReference type="ARBA" id="ARBA00022730"/>
    </source>
</evidence>
<dbReference type="EMBL" id="MPBG01000003">
    <property type="protein sequence ID" value="RMI88844.1"/>
    <property type="molecule type" value="Genomic_DNA"/>
</dbReference>
<gene>
    <name evidence="7 8" type="primary">rplR</name>
    <name evidence="8" type="ORF">PSSA1_v1c2710</name>
</gene>
<dbReference type="InterPro" id="IPR004389">
    <property type="entry name" value="Ribosomal_uL18_bac-type"/>
</dbReference>
<comment type="similarity">
    <text evidence="1 7">Belongs to the universal ribosomal protein uL18 family.</text>
</comment>
<evidence type="ECO:0000313" key="9">
    <source>
        <dbReference type="Proteomes" id="UP000283896"/>
    </source>
</evidence>
<protein>
    <recommendedName>
        <fullName evidence="6 7">Large ribosomal subunit protein uL18</fullName>
    </recommendedName>
</protein>
<evidence type="ECO:0000256" key="4">
    <source>
        <dbReference type="ARBA" id="ARBA00022980"/>
    </source>
</evidence>
<dbReference type="GO" id="GO:0006412">
    <property type="term" value="P:translation"/>
    <property type="evidence" value="ECO:0007669"/>
    <property type="project" value="UniProtKB-UniRule"/>
</dbReference>
<comment type="function">
    <text evidence="7">This is one of the proteins that bind and probably mediate the attachment of the 5S RNA into the large ribosomal subunit, where it forms part of the central protuberance.</text>
</comment>
<evidence type="ECO:0000256" key="6">
    <source>
        <dbReference type="ARBA" id="ARBA00035197"/>
    </source>
</evidence>
<name>A0A421NY29_9MOLU</name>
<keyword evidence="9" id="KW-1185">Reference proteome</keyword>
<dbReference type="AlphaFoldDB" id="A0A421NY29"/>
<evidence type="ECO:0000256" key="1">
    <source>
        <dbReference type="ARBA" id="ARBA00007116"/>
    </source>
</evidence>
<dbReference type="KEGG" id="psol:S284_01530"/>
<dbReference type="InterPro" id="IPR057268">
    <property type="entry name" value="Ribosomal_L18"/>
</dbReference>
<dbReference type="Pfam" id="PF00861">
    <property type="entry name" value="Ribosomal_L18p"/>
    <property type="match status" value="1"/>
</dbReference>
<evidence type="ECO:0000256" key="3">
    <source>
        <dbReference type="ARBA" id="ARBA00022884"/>
    </source>
</evidence>
<comment type="caution">
    <text evidence="8">The sequence shown here is derived from an EMBL/GenBank/DDBJ whole genome shotgun (WGS) entry which is preliminary data.</text>
</comment>
<keyword evidence="3 7" id="KW-0694">RNA-binding</keyword>
<dbReference type="SUPFAM" id="SSF53137">
    <property type="entry name" value="Translational machinery components"/>
    <property type="match status" value="1"/>
</dbReference>
<dbReference type="Proteomes" id="UP000283896">
    <property type="component" value="Unassembled WGS sequence"/>
</dbReference>
<dbReference type="FunFam" id="3.30.420.100:FF:000001">
    <property type="entry name" value="50S ribosomal protein L18"/>
    <property type="match status" value="1"/>
</dbReference>
<dbReference type="OrthoDB" id="9810939at2"/>
<dbReference type="HAMAP" id="MF_01337_B">
    <property type="entry name" value="Ribosomal_uL18_B"/>
    <property type="match status" value="1"/>
</dbReference>
<dbReference type="GO" id="GO:0022625">
    <property type="term" value="C:cytosolic large ribosomal subunit"/>
    <property type="evidence" value="ECO:0007669"/>
    <property type="project" value="TreeGrafter"/>
</dbReference>
<proteinExistence type="inferred from homology"/>
<evidence type="ECO:0000313" key="8">
    <source>
        <dbReference type="EMBL" id="RMI88844.1"/>
    </source>
</evidence>
<dbReference type="PANTHER" id="PTHR12899">
    <property type="entry name" value="39S RIBOSOMAL PROTEIN L18, MITOCHONDRIAL"/>
    <property type="match status" value="1"/>
</dbReference>
<accession>A0A421NY29</accession>
<dbReference type="GO" id="GO:0008097">
    <property type="term" value="F:5S rRNA binding"/>
    <property type="evidence" value="ECO:0007669"/>
    <property type="project" value="TreeGrafter"/>
</dbReference>
<dbReference type="NCBIfam" id="TIGR00060">
    <property type="entry name" value="L18_bact"/>
    <property type="match status" value="1"/>
</dbReference>
<dbReference type="Gene3D" id="3.30.420.100">
    <property type="match status" value="1"/>
</dbReference>
<dbReference type="RefSeq" id="WP_023161276.1">
    <property type="nucleotide sequence ID" value="NC_022588.1"/>
</dbReference>
<reference evidence="9" key="1">
    <citation type="submission" date="2016-11" db="EMBL/GenBank/DDBJ databases">
        <title>Genome sequence of Candidatus Phytoplasma solani strain SA-1.</title>
        <authorList>
            <person name="Haryono M."/>
            <person name="Samarzija I."/>
            <person name="Seruga Music M."/>
            <person name="Hogenhout S."/>
            <person name="Kuo C.-H."/>
        </authorList>
    </citation>
    <scope>NUCLEOTIDE SEQUENCE [LARGE SCALE GENOMIC DNA]</scope>
    <source>
        <strain evidence="9">SA-1</strain>
    </source>
</reference>
<organism evidence="8 9">
    <name type="scientific">Candidatus Phytoplasma solani</name>
    <dbReference type="NCBI Taxonomy" id="69896"/>
    <lineage>
        <taxon>Bacteria</taxon>
        <taxon>Bacillati</taxon>
        <taxon>Mycoplasmatota</taxon>
        <taxon>Mollicutes</taxon>
        <taxon>Acholeplasmatales</taxon>
        <taxon>Acholeplasmataceae</taxon>
        <taxon>Candidatus Phytoplasma</taxon>
        <taxon>16SrXII (Stolbur group)</taxon>
    </lineage>
</organism>
<comment type="subunit">
    <text evidence="7">Part of the 50S ribosomal subunit; part of the 5S rRNA/L5/L18/L25 subcomplex. Contacts the 5S and 23S rRNAs.</text>
</comment>
<keyword evidence="5 7" id="KW-0687">Ribonucleoprotein</keyword>
<evidence type="ECO:0000256" key="7">
    <source>
        <dbReference type="HAMAP-Rule" id="MF_01337"/>
    </source>
</evidence>
<dbReference type="PANTHER" id="PTHR12899:SF3">
    <property type="entry name" value="LARGE RIBOSOMAL SUBUNIT PROTEIN UL18M"/>
    <property type="match status" value="1"/>
</dbReference>
<keyword evidence="4 7" id="KW-0689">Ribosomal protein</keyword>
<dbReference type="GO" id="GO:0003735">
    <property type="term" value="F:structural constituent of ribosome"/>
    <property type="evidence" value="ECO:0007669"/>
    <property type="project" value="InterPro"/>
</dbReference>
<sequence>MITKQSSNVLRKKRHLRLRKIVKGTNSRPRLNIFRSNKFIYVQLIDDNAKNTLCSVHSKETNILGSNIKAAQAVGALITQKALAQGITHIVFDSSGYLYHGKIKALAEACRQSGLQF</sequence>
<dbReference type="InterPro" id="IPR005484">
    <property type="entry name" value="Ribosomal_uL18_bac/plant/anim"/>
</dbReference>